<dbReference type="AlphaFoldDB" id="A0A5V7PWN0"/>
<accession>A0A5V7PWN0</accession>
<comment type="caution">
    <text evidence="1">The sequence shown here is derived from an EMBL/GenBank/DDBJ whole genome shotgun (WGS) entry which is preliminary data.</text>
</comment>
<dbReference type="EMBL" id="AAGVLQ010000002">
    <property type="protein sequence ID" value="EBS4270689.1"/>
    <property type="molecule type" value="Genomic_DNA"/>
</dbReference>
<evidence type="ECO:0000313" key="1">
    <source>
        <dbReference type="EMBL" id="EBS4270689.1"/>
    </source>
</evidence>
<sequence>MFVVIITTPVNKQVVNIILTQRTSLLITQLKGCEARHYLFLLCLYECRNSGPAAVSFIDKTKSYSVTIV</sequence>
<organism evidence="1">
    <name type="scientific">Salmonella newport</name>
    <dbReference type="NCBI Taxonomy" id="108619"/>
    <lineage>
        <taxon>Bacteria</taxon>
        <taxon>Pseudomonadati</taxon>
        <taxon>Pseudomonadota</taxon>
        <taxon>Gammaproteobacteria</taxon>
        <taxon>Enterobacterales</taxon>
        <taxon>Enterobacteriaceae</taxon>
        <taxon>Salmonella</taxon>
    </lineage>
</organism>
<protein>
    <submittedName>
        <fullName evidence="1">Uncharacterized protein</fullName>
    </submittedName>
</protein>
<proteinExistence type="predicted"/>
<reference evidence="1" key="1">
    <citation type="submission" date="2018-06" db="EMBL/GenBank/DDBJ databases">
        <authorList>
            <person name="Ashton P.M."/>
            <person name="Dallman T."/>
            <person name="Nair S."/>
            <person name="De Pinna E."/>
            <person name="Peters T."/>
            <person name="Grant K."/>
        </authorList>
    </citation>
    <scope>NUCLEOTIDE SEQUENCE</scope>
    <source>
        <strain evidence="1">174739</strain>
    </source>
</reference>
<name>A0A5V7PWN0_SALNE</name>
<gene>
    <name evidence="1" type="ORF">DQE56_03185</name>
</gene>